<sequence length="457" mass="49568">MNCICGQDLRRVLAKSVGASVAAAHQACISLLEGERTTSELGFPAELPTTDLLHSMLQLGEFDMELVGAPQPTHMIREAGIVADLLGAGYRCLVPWPYAFRDLLCRLAERSLWRPGRFGMRKAFGQATVWFSRLEQTSRIGSLVGAEVERYLGNQVVVEPTRIRIGHLAQDARVITLTDAAHRLGCTRSKLKEVLLRAEVALDTSGPGRPALVRLEDVLAVQAKQVDLLGEREAAQELGIGRVSVQAALRALGVEPDTGPASVLRPGLAWSKKALHRAIQDRLPTSPSIPSMASMRFGAALGRLVRAGYSRERACEYLLRDGVSPVGKDCQGRGVGGFLFAEEDLDRLCPTGRGYSITEAGRRIGANSELVHLLVNRGLLAADATPQGRHVRETAIQAFRQTYVLPGQLNLEVGRHRGWAASQLVSLGCRPVLGPGNGSRQIVFLASEVKAVRHKIR</sequence>
<evidence type="ECO:0000313" key="1">
    <source>
        <dbReference type="EMBL" id="MFC0386800.1"/>
    </source>
</evidence>
<reference evidence="1 2" key="1">
    <citation type="submission" date="2024-09" db="EMBL/GenBank/DDBJ databases">
        <authorList>
            <person name="Sun Q."/>
            <person name="Mori K."/>
        </authorList>
    </citation>
    <scope>NUCLEOTIDE SEQUENCE [LARGE SCALE GENOMIC DNA]</scope>
    <source>
        <strain evidence="1 2">CCM 7468</strain>
    </source>
</reference>
<accession>A0ABV6IVS6</accession>
<organism evidence="1 2">
    <name type="scientific">Muricoccus vinaceus</name>
    <dbReference type="NCBI Taxonomy" id="424704"/>
    <lineage>
        <taxon>Bacteria</taxon>
        <taxon>Pseudomonadati</taxon>
        <taxon>Pseudomonadota</taxon>
        <taxon>Alphaproteobacteria</taxon>
        <taxon>Acetobacterales</taxon>
        <taxon>Roseomonadaceae</taxon>
        <taxon>Muricoccus</taxon>
    </lineage>
</organism>
<name>A0ABV6IVS6_9PROT</name>
<keyword evidence="2" id="KW-1185">Reference proteome</keyword>
<dbReference type="RefSeq" id="WP_377051624.1">
    <property type="nucleotide sequence ID" value="NZ_JBHLVZ010000039.1"/>
</dbReference>
<comment type="caution">
    <text evidence="1">The sequence shown here is derived from an EMBL/GenBank/DDBJ whole genome shotgun (WGS) entry which is preliminary data.</text>
</comment>
<gene>
    <name evidence="1" type="ORF">ACFFIC_14770</name>
</gene>
<protein>
    <submittedName>
        <fullName evidence="1">Uncharacterized protein</fullName>
    </submittedName>
</protein>
<evidence type="ECO:0000313" key="2">
    <source>
        <dbReference type="Proteomes" id="UP001589789"/>
    </source>
</evidence>
<dbReference type="Proteomes" id="UP001589789">
    <property type="component" value="Unassembled WGS sequence"/>
</dbReference>
<dbReference type="EMBL" id="JBHLVZ010000039">
    <property type="protein sequence ID" value="MFC0386800.1"/>
    <property type="molecule type" value="Genomic_DNA"/>
</dbReference>
<proteinExistence type="predicted"/>